<evidence type="ECO:0000256" key="2">
    <source>
        <dbReference type="RuleBase" id="RU364082"/>
    </source>
</evidence>
<keyword evidence="2" id="KW-0560">Oxidoreductase</keyword>
<dbReference type="GO" id="GO:0019305">
    <property type="term" value="P:dTDP-rhamnose biosynthetic process"/>
    <property type="evidence" value="ECO:0007669"/>
    <property type="project" value="UniProtKB-UniPathway"/>
</dbReference>
<comment type="similarity">
    <text evidence="1 2">Belongs to the dTDP-4-dehydrorhamnose reductase family.</text>
</comment>
<evidence type="ECO:0000313" key="5">
    <source>
        <dbReference type="Proteomes" id="UP000000235"/>
    </source>
</evidence>
<dbReference type="HOGENOM" id="CLU_045518_2_1_11"/>
<dbReference type="SUPFAM" id="SSF51735">
    <property type="entry name" value="NAD(P)-binding Rossmann-fold domains"/>
    <property type="match status" value="1"/>
</dbReference>
<comment type="function">
    <text evidence="2">Catalyzes the reduction of dTDP-6-deoxy-L-lyxo-4-hexulose to yield dTDP-L-rhamnose.</text>
</comment>
<dbReference type="PATRIC" id="fig|369723.5.peg.1198"/>
<dbReference type="PANTHER" id="PTHR10491:SF4">
    <property type="entry name" value="METHIONINE ADENOSYLTRANSFERASE 2 SUBUNIT BETA"/>
    <property type="match status" value="1"/>
</dbReference>
<dbReference type="InterPro" id="IPR029903">
    <property type="entry name" value="RmlD-like-bd"/>
</dbReference>
<keyword evidence="5" id="KW-1185">Reference proteome</keyword>
<dbReference type="KEGG" id="stp:Strop_1177"/>
<dbReference type="Pfam" id="PF04321">
    <property type="entry name" value="RmlD_sub_bind"/>
    <property type="match status" value="1"/>
</dbReference>
<accession>A4X447</accession>
<evidence type="ECO:0000259" key="3">
    <source>
        <dbReference type="Pfam" id="PF04321"/>
    </source>
</evidence>
<keyword evidence="2" id="KW-0521">NADP</keyword>
<dbReference type="Gene3D" id="3.40.50.720">
    <property type="entry name" value="NAD(P)-binding Rossmann-like Domain"/>
    <property type="match status" value="1"/>
</dbReference>
<comment type="pathway">
    <text evidence="2">Carbohydrate biosynthesis; dTDP-L-rhamnose biosynthesis.</text>
</comment>
<dbReference type="STRING" id="369723.Strop_1177"/>
<organism evidence="4 5">
    <name type="scientific">Salinispora tropica (strain ATCC BAA-916 / DSM 44818 / JCM 13857 / NBRC 105044 / CNB-440)</name>
    <dbReference type="NCBI Taxonomy" id="369723"/>
    <lineage>
        <taxon>Bacteria</taxon>
        <taxon>Bacillati</taxon>
        <taxon>Actinomycetota</taxon>
        <taxon>Actinomycetes</taxon>
        <taxon>Micromonosporales</taxon>
        <taxon>Micromonosporaceae</taxon>
        <taxon>Salinispora</taxon>
    </lineage>
</organism>
<feature type="domain" description="RmlD-like substrate binding" evidence="3">
    <location>
        <begin position="1"/>
        <end position="269"/>
    </location>
</feature>
<dbReference type="eggNOG" id="COG1091">
    <property type="taxonomic scope" value="Bacteria"/>
</dbReference>
<gene>
    <name evidence="4" type="ordered locus">Strop_1177</name>
</gene>
<dbReference type="UniPathway" id="UPA00124"/>
<evidence type="ECO:0000313" key="4">
    <source>
        <dbReference type="EMBL" id="ABP53647.1"/>
    </source>
</evidence>
<dbReference type="AlphaFoldDB" id="A4X447"/>
<proteinExistence type="inferred from homology"/>
<evidence type="ECO:0000256" key="1">
    <source>
        <dbReference type="ARBA" id="ARBA00010944"/>
    </source>
</evidence>
<dbReference type="InterPro" id="IPR036291">
    <property type="entry name" value="NAD(P)-bd_dom_sf"/>
</dbReference>
<dbReference type="RefSeq" id="WP_011905079.1">
    <property type="nucleotide sequence ID" value="NC_009380.1"/>
</dbReference>
<protein>
    <recommendedName>
        <fullName evidence="2">dTDP-4-dehydrorhamnose reductase</fullName>
        <ecNumber evidence="2">1.1.1.133</ecNumber>
    </recommendedName>
</protein>
<dbReference type="GO" id="GO:0008831">
    <property type="term" value="F:dTDP-4-dehydrorhamnose reductase activity"/>
    <property type="evidence" value="ECO:0007669"/>
    <property type="project" value="UniProtKB-EC"/>
</dbReference>
<reference evidence="5" key="1">
    <citation type="journal article" date="2007" name="Proc. Natl. Acad. Sci. U.S.A.">
        <title>Genome sequencing reveals complex secondary metabolome in the marine actinomycete Salinispora tropica.</title>
        <authorList>
            <person name="Udwary D.W."/>
            <person name="Zeigler L."/>
            <person name="Asolkar R.N."/>
            <person name="Singan V."/>
            <person name="Lapidus A."/>
            <person name="Fenical W."/>
            <person name="Jensen P.R."/>
            <person name="Moore B.S."/>
        </authorList>
    </citation>
    <scope>NUCLEOTIDE SEQUENCE [LARGE SCALE GENOMIC DNA]</scope>
    <source>
        <strain evidence="5">ATCC BAA-916 / DSM 44818 / CNB-440</strain>
    </source>
</reference>
<dbReference type="InterPro" id="IPR005913">
    <property type="entry name" value="dTDP_dehydrorham_reduct"/>
</dbReference>
<sequence>MDLLVVGGSGLLGREIVRQARRSGRQVAATFHRQVVPVAGVNWRKLDIRRRDEVAAVVNQLRPAAIINAAYRQDDWAITADGGMHVAAAAVANRARLVQVSSDAVFSGTAERYDETCSPDPTSPYGAAKAAVETATTGLDPGAVIARTSLIIGADGSSSQERLVHALAANPTSGFLFTDDLRCPIHVTDLAAALLELAASAYAGIHHVAGADAVSRYELGLLIARRDGIDDSVLPAGRRADTTVPGPVRVRLDCAETQSRLTTRLRGARTFLAPTCA</sequence>
<name>A4X447_SALTO</name>
<dbReference type="EC" id="1.1.1.133" evidence="2"/>
<dbReference type="PANTHER" id="PTHR10491">
    <property type="entry name" value="DTDP-4-DEHYDRORHAMNOSE REDUCTASE"/>
    <property type="match status" value="1"/>
</dbReference>
<dbReference type="EMBL" id="CP000667">
    <property type="protein sequence ID" value="ABP53647.1"/>
    <property type="molecule type" value="Genomic_DNA"/>
</dbReference>
<dbReference type="Proteomes" id="UP000000235">
    <property type="component" value="Chromosome"/>
</dbReference>